<proteinExistence type="predicted"/>
<dbReference type="Gene3D" id="1.10.357.10">
    <property type="entry name" value="Tetracycline Repressor, domain 2"/>
    <property type="match status" value="1"/>
</dbReference>
<dbReference type="EMBL" id="BMGP01000001">
    <property type="protein sequence ID" value="GGF14823.1"/>
    <property type="molecule type" value="Genomic_DNA"/>
</dbReference>
<dbReference type="SUPFAM" id="SSF46689">
    <property type="entry name" value="Homeodomain-like"/>
    <property type="match status" value="1"/>
</dbReference>
<dbReference type="InterPro" id="IPR009057">
    <property type="entry name" value="Homeodomain-like_sf"/>
</dbReference>
<accession>A0A917B2Y4</accession>
<evidence type="ECO:0000256" key="1">
    <source>
        <dbReference type="ARBA" id="ARBA00023015"/>
    </source>
</evidence>
<dbReference type="InterPro" id="IPR050109">
    <property type="entry name" value="HTH-type_TetR-like_transc_reg"/>
</dbReference>
<dbReference type="Pfam" id="PF00440">
    <property type="entry name" value="TetR_N"/>
    <property type="match status" value="1"/>
</dbReference>
<keyword evidence="1" id="KW-0805">Transcription regulation</keyword>
<protein>
    <submittedName>
        <fullName evidence="6">TetR family transcriptional regulator</fullName>
    </submittedName>
</protein>
<comment type="caution">
    <text evidence="6">The sequence shown here is derived from an EMBL/GenBank/DDBJ whole genome shotgun (WGS) entry which is preliminary data.</text>
</comment>
<dbReference type="PROSITE" id="PS50977">
    <property type="entry name" value="HTH_TETR_2"/>
    <property type="match status" value="1"/>
</dbReference>
<sequence length="207" mass="23062">MAHTRTPVEARRDASARRNGLSARREVLLDQLEEIFLEQGFSSLTIDDLCRRLRCSKTTLYSVADSREQIIQAATRHFFAKTTATVEREVADEPDPGRRIIRYLNGVGTAMQRNSVEFYVDMVSYEPTEAIYRLNSEAAARRVRGFIEEGVTSGHFRRSDAALAGQAAALLIEGMQSGELLQQTGLSAGEAYYELGELLVNGLSVRK</sequence>
<evidence type="ECO:0000256" key="3">
    <source>
        <dbReference type="ARBA" id="ARBA00023163"/>
    </source>
</evidence>
<feature type="domain" description="HTH tetR-type" evidence="5">
    <location>
        <begin position="22"/>
        <end position="82"/>
    </location>
</feature>
<evidence type="ECO:0000259" key="5">
    <source>
        <dbReference type="PROSITE" id="PS50977"/>
    </source>
</evidence>
<dbReference type="PANTHER" id="PTHR30055:SF234">
    <property type="entry name" value="HTH-TYPE TRANSCRIPTIONAL REGULATOR BETI"/>
    <property type="match status" value="1"/>
</dbReference>
<evidence type="ECO:0000256" key="4">
    <source>
        <dbReference type="PROSITE-ProRule" id="PRU00335"/>
    </source>
</evidence>
<evidence type="ECO:0000313" key="7">
    <source>
        <dbReference type="Proteomes" id="UP000598775"/>
    </source>
</evidence>
<gene>
    <name evidence="6" type="ORF">GCM10011399_05880</name>
</gene>
<dbReference type="InterPro" id="IPR001647">
    <property type="entry name" value="HTH_TetR"/>
</dbReference>
<keyword evidence="3" id="KW-0804">Transcription</keyword>
<dbReference type="AlphaFoldDB" id="A0A917B2Y4"/>
<keyword evidence="2 4" id="KW-0238">DNA-binding</keyword>
<dbReference type="GO" id="GO:0000976">
    <property type="term" value="F:transcription cis-regulatory region binding"/>
    <property type="evidence" value="ECO:0007669"/>
    <property type="project" value="TreeGrafter"/>
</dbReference>
<dbReference type="Proteomes" id="UP000598775">
    <property type="component" value="Unassembled WGS sequence"/>
</dbReference>
<dbReference type="PANTHER" id="PTHR30055">
    <property type="entry name" value="HTH-TYPE TRANSCRIPTIONAL REGULATOR RUTR"/>
    <property type="match status" value="1"/>
</dbReference>
<organism evidence="6 7">
    <name type="scientific">Subtercola lobariae</name>
    <dbReference type="NCBI Taxonomy" id="1588641"/>
    <lineage>
        <taxon>Bacteria</taxon>
        <taxon>Bacillati</taxon>
        <taxon>Actinomycetota</taxon>
        <taxon>Actinomycetes</taxon>
        <taxon>Micrococcales</taxon>
        <taxon>Microbacteriaceae</taxon>
        <taxon>Subtercola</taxon>
    </lineage>
</organism>
<reference evidence="6 7" key="1">
    <citation type="journal article" date="2014" name="Int. J. Syst. Evol. Microbiol.">
        <title>Complete genome sequence of Corynebacterium casei LMG S-19264T (=DSM 44701T), isolated from a smear-ripened cheese.</title>
        <authorList>
            <consortium name="US DOE Joint Genome Institute (JGI-PGF)"/>
            <person name="Walter F."/>
            <person name="Albersmeier A."/>
            <person name="Kalinowski J."/>
            <person name="Ruckert C."/>
        </authorList>
    </citation>
    <scope>NUCLEOTIDE SEQUENCE [LARGE SCALE GENOMIC DNA]</scope>
    <source>
        <strain evidence="6 7">CGMCC 1.12976</strain>
    </source>
</reference>
<evidence type="ECO:0000313" key="6">
    <source>
        <dbReference type="EMBL" id="GGF14823.1"/>
    </source>
</evidence>
<dbReference type="Gene3D" id="1.10.10.60">
    <property type="entry name" value="Homeodomain-like"/>
    <property type="match status" value="1"/>
</dbReference>
<feature type="DNA-binding region" description="H-T-H motif" evidence="4">
    <location>
        <begin position="45"/>
        <end position="64"/>
    </location>
</feature>
<dbReference type="GO" id="GO:0003700">
    <property type="term" value="F:DNA-binding transcription factor activity"/>
    <property type="evidence" value="ECO:0007669"/>
    <property type="project" value="TreeGrafter"/>
</dbReference>
<evidence type="ECO:0000256" key="2">
    <source>
        <dbReference type="ARBA" id="ARBA00023125"/>
    </source>
</evidence>
<keyword evidence="7" id="KW-1185">Reference proteome</keyword>
<name>A0A917B2Y4_9MICO</name>